<accession>A0AAU7NUW4</accession>
<dbReference type="SUPFAM" id="SSF51161">
    <property type="entry name" value="Trimeric LpxA-like enzymes"/>
    <property type="match status" value="1"/>
</dbReference>
<comment type="similarity">
    <text evidence="7">Belongs to the transferase hexapeptide repeat family. LpxD subfamily.</text>
</comment>
<dbReference type="Proteomes" id="UP001225378">
    <property type="component" value="Chromosome"/>
</dbReference>
<keyword evidence="1 7" id="KW-0444">Lipid biosynthesis</keyword>
<comment type="pathway">
    <text evidence="7">Bacterial outer membrane biogenesis; LPS lipid A biosynthesis.</text>
</comment>
<evidence type="ECO:0000256" key="1">
    <source>
        <dbReference type="ARBA" id="ARBA00022516"/>
    </source>
</evidence>
<evidence type="ECO:0000256" key="2">
    <source>
        <dbReference type="ARBA" id="ARBA00022556"/>
    </source>
</evidence>
<keyword evidence="5 7" id="KW-0443">Lipid metabolism</keyword>
<evidence type="ECO:0000259" key="8">
    <source>
        <dbReference type="Pfam" id="PF04613"/>
    </source>
</evidence>
<dbReference type="GO" id="GO:0016020">
    <property type="term" value="C:membrane"/>
    <property type="evidence" value="ECO:0007669"/>
    <property type="project" value="GOC"/>
</dbReference>
<feature type="active site" description="Proton acceptor" evidence="7">
    <location>
        <position position="242"/>
    </location>
</feature>
<dbReference type="InterPro" id="IPR020573">
    <property type="entry name" value="UDP_GlcNAc_AcTrfase_non-rep"/>
</dbReference>
<gene>
    <name evidence="7 9" type="primary">lpxD</name>
    <name evidence="9" type="ORF">Q9L42_001265</name>
</gene>
<keyword evidence="3 7" id="KW-0808">Transferase</keyword>
<dbReference type="Gene3D" id="2.160.10.10">
    <property type="entry name" value="Hexapeptide repeat proteins"/>
    <property type="match status" value="1"/>
</dbReference>
<dbReference type="PANTHER" id="PTHR43378:SF2">
    <property type="entry name" value="UDP-3-O-ACYLGLUCOSAMINE N-ACYLTRANSFERASE 1, MITOCHONDRIAL-RELATED"/>
    <property type="match status" value="1"/>
</dbReference>
<keyword evidence="6 7" id="KW-0012">Acyltransferase</keyword>
<keyword evidence="2 7" id="KW-0441">Lipid A biosynthesis</keyword>
<dbReference type="EMBL" id="CP157743">
    <property type="protein sequence ID" value="XBS20790.1"/>
    <property type="molecule type" value="Genomic_DNA"/>
</dbReference>
<dbReference type="GO" id="GO:0016410">
    <property type="term" value="F:N-acyltransferase activity"/>
    <property type="evidence" value="ECO:0007669"/>
    <property type="project" value="InterPro"/>
</dbReference>
<keyword evidence="10" id="KW-1185">Reference proteome</keyword>
<evidence type="ECO:0000313" key="9">
    <source>
        <dbReference type="EMBL" id="XBS20790.1"/>
    </source>
</evidence>
<dbReference type="KEGG" id="mech:Q9L42_001265"/>
<proteinExistence type="inferred from homology"/>
<evidence type="ECO:0000313" key="10">
    <source>
        <dbReference type="Proteomes" id="UP001225378"/>
    </source>
</evidence>
<evidence type="ECO:0000256" key="7">
    <source>
        <dbReference type="HAMAP-Rule" id="MF_00523"/>
    </source>
</evidence>
<evidence type="ECO:0000256" key="4">
    <source>
        <dbReference type="ARBA" id="ARBA00022737"/>
    </source>
</evidence>
<protein>
    <recommendedName>
        <fullName evidence="7">UDP-3-O-acylglucosamine N-acyltransferase</fullName>
        <ecNumber evidence="7">2.3.1.191</ecNumber>
    </recommendedName>
</protein>
<dbReference type="InterPro" id="IPR007691">
    <property type="entry name" value="LpxD"/>
</dbReference>
<evidence type="ECO:0000256" key="5">
    <source>
        <dbReference type="ARBA" id="ARBA00023098"/>
    </source>
</evidence>
<dbReference type="HAMAP" id="MF_00523">
    <property type="entry name" value="LpxD"/>
    <property type="match status" value="1"/>
</dbReference>
<comment type="subunit">
    <text evidence="7">Homotrimer.</text>
</comment>
<dbReference type="GO" id="GO:0009245">
    <property type="term" value="P:lipid A biosynthetic process"/>
    <property type="evidence" value="ECO:0007669"/>
    <property type="project" value="UniProtKB-UniRule"/>
</dbReference>
<comment type="function">
    <text evidence="7">Catalyzes the N-acylation of UDP-3-O-acylglucosamine using 3-hydroxyacyl-ACP as the acyl donor. Is involved in the biosynthesis of lipid A, a phosphorylated glycolipid that anchors the lipopolysaccharide to the outer membrane of the cell.</text>
</comment>
<sequence>MTLTIQELAQACDAQPQGGDPSLTVHSAADIMSAEAGQVTVLSDNKYKKYLKDTQASACFIANTFNIDEVPAGLTLLRCDDPEICFLSAVGTLHPTAKIEKQISPQAVIAENSTLGDNINIGPFSTIGQHSRIGDDSDIYAGVHIGNNVSIGKHCKIYSNAVIYDNTVIGDNVIIHSGAIVAADGFGYKYRNNQHIKVPHVGNVVIADNVEIGANTCIDRGALGSTTIGAGSKIDNLVQLGHNNKVGRNVIICGQSGISGSCTIEDGAILAGSSGIADHVKIGQQAVVMARSGVSQDIKAGAQVWGSPAKDRKTAWKELAALSKLPELLKKFKELQSRVEKLEN</sequence>
<dbReference type="CDD" id="cd03352">
    <property type="entry name" value="LbH_LpxD"/>
    <property type="match status" value="1"/>
</dbReference>
<dbReference type="GO" id="GO:0103118">
    <property type="term" value="F:UDP-3-O-[(3R)-3-hydroxyacyl]-glucosamine N-acyltransferase activity"/>
    <property type="evidence" value="ECO:0007669"/>
    <property type="project" value="UniProtKB-EC"/>
</dbReference>
<comment type="catalytic activity">
    <reaction evidence="7">
        <text>a UDP-3-O-[(3R)-3-hydroxyacyl]-alpha-D-glucosamine + a (3R)-hydroxyacyl-[ACP] = a UDP-2-N,3-O-bis[(3R)-3-hydroxyacyl]-alpha-D-glucosamine + holo-[ACP] + H(+)</text>
        <dbReference type="Rhea" id="RHEA:53836"/>
        <dbReference type="Rhea" id="RHEA-COMP:9685"/>
        <dbReference type="Rhea" id="RHEA-COMP:9945"/>
        <dbReference type="ChEBI" id="CHEBI:15378"/>
        <dbReference type="ChEBI" id="CHEBI:64479"/>
        <dbReference type="ChEBI" id="CHEBI:78827"/>
        <dbReference type="ChEBI" id="CHEBI:137740"/>
        <dbReference type="ChEBI" id="CHEBI:137748"/>
        <dbReference type="EC" id="2.3.1.191"/>
    </reaction>
</comment>
<dbReference type="Pfam" id="PF00132">
    <property type="entry name" value="Hexapep"/>
    <property type="match status" value="1"/>
</dbReference>
<evidence type="ECO:0000256" key="3">
    <source>
        <dbReference type="ARBA" id="ARBA00022679"/>
    </source>
</evidence>
<keyword evidence="4 7" id="KW-0677">Repeat</keyword>
<dbReference type="Pfam" id="PF04613">
    <property type="entry name" value="LpxD"/>
    <property type="match status" value="1"/>
</dbReference>
<dbReference type="RefSeq" id="WP_305906429.1">
    <property type="nucleotide sequence ID" value="NZ_CP157743.1"/>
</dbReference>
<feature type="domain" description="UDP-3-O-[3-hydroxymyristoyl] glucosamine N-acyltransferase non-repeat region" evidence="8">
    <location>
        <begin position="23"/>
        <end position="89"/>
    </location>
</feature>
<dbReference type="NCBIfam" id="TIGR01853">
    <property type="entry name" value="lipid_A_lpxD"/>
    <property type="match status" value="1"/>
</dbReference>
<dbReference type="EC" id="2.3.1.191" evidence="7"/>
<dbReference type="InterPro" id="IPR011004">
    <property type="entry name" value="Trimer_LpxA-like_sf"/>
</dbReference>
<dbReference type="NCBIfam" id="NF002060">
    <property type="entry name" value="PRK00892.1"/>
    <property type="match status" value="1"/>
</dbReference>
<dbReference type="AlphaFoldDB" id="A0AAU7NUW4"/>
<dbReference type="Gene3D" id="3.40.1390.10">
    <property type="entry name" value="MurE/MurF, N-terminal domain"/>
    <property type="match status" value="1"/>
</dbReference>
<reference evidence="9 10" key="1">
    <citation type="journal article" date="2024" name="Microbiology">
        <title>Methylomarinum rosea sp. nov., a novel halophilic methanotrophic bacterium from the hypersaline Lake Elton.</title>
        <authorList>
            <person name="Suleimanov R.Z."/>
            <person name="Oshkin I.Y."/>
            <person name="Danilova O.V."/>
            <person name="Suzina N.E."/>
            <person name="Dedysh S.N."/>
        </authorList>
    </citation>
    <scope>NUCLEOTIDE SEQUENCE [LARGE SCALE GENOMIC DNA]</scope>
    <source>
        <strain evidence="9 10">Ch1-1</strain>
    </source>
</reference>
<dbReference type="InterPro" id="IPR001451">
    <property type="entry name" value="Hexapep"/>
</dbReference>
<evidence type="ECO:0000256" key="6">
    <source>
        <dbReference type="ARBA" id="ARBA00023315"/>
    </source>
</evidence>
<dbReference type="PANTHER" id="PTHR43378">
    <property type="entry name" value="UDP-3-O-ACYLGLUCOSAMINE N-ACYLTRANSFERASE"/>
    <property type="match status" value="1"/>
</dbReference>
<name>A0AAU7NUW4_9GAMM</name>
<organism evidence="9 10">
    <name type="scientific">Methylomarinum roseum</name>
    <dbReference type="NCBI Taxonomy" id="3067653"/>
    <lineage>
        <taxon>Bacteria</taxon>
        <taxon>Pseudomonadati</taxon>
        <taxon>Pseudomonadota</taxon>
        <taxon>Gammaproteobacteria</taxon>
        <taxon>Methylococcales</taxon>
        <taxon>Methylococcaceae</taxon>
        <taxon>Methylomarinum</taxon>
    </lineage>
</organism>